<proteinExistence type="predicted"/>
<dbReference type="RefSeq" id="XP_022466450.1">
    <property type="nucleotide sequence ID" value="XM_022610123.1"/>
</dbReference>
<sequence>MSRLELWTQKPHDFIPITFAFLNRRIESALQNSFKYKVILYALNHGTCLDKGVNPREYIKLIIRTLIAVKERRYIVDESEKNVNHFLQFFIIQETA</sequence>
<reference evidence="2" key="2">
    <citation type="submission" date="2012-08" db="EMBL/GenBank/DDBJ databases">
        <title>Genome sequence of Kazachstania naganishii.</title>
        <authorList>
            <person name="Gordon J.L."/>
            <person name="Armisen D."/>
            <person name="Proux-Wera E."/>
            <person name="OhEigeartaigh S.S."/>
            <person name="Byrne K.P."/>
            <person name="Wolfe K.H."/>
        </authorList>
    </citation>
    <scope>NUCLEOTIDE SEQUENCE [LARGE SCALE GENOMIC DNA]</scope>
    <source>
        <strain evidence="2">ATCC MYA-139 / BCRC 22969 / CBS 8797 / CCRC 22969 / KCTC 17520 / NBRC 10181 / NCYC 3082</strain>
    </source>
</reference>
<dbReference type="AlphaFoldDB" id="J7RBF0"/>
<dbReference type="EMBL" id="HE978323">
    <property type="protein sequence ID" value="CCK72205.1"/>
    <property type="molecule type" value="Genomic_DNA"/>
</dbReference>
<dbReference type="HOGENOM" id="CLU_2360036_0_0_1"/>
<accession>J7RBF0</accession>
<keyword evidence="2" id="KW-1185">Reference proteome</keyword>
<gene>
    <name evidence="1" type="primary">KNAG0J01240</name>
    <name evidence="1" type="ordered locus">KNAG_0J01240</name>
</gene>
<organism evidence="1 2">
    <name type="scientific">Huiozyma naganishii (strain ATCC MYA-139 / BCRC 22969 / CBS 8797 / KCTC 17520 / NBRC 10181 / NCYC 3082 / Yp74L-3)</name>
    <name type="common">Yeast</name>
    <name type="synonym">Kazachstania naganishii</name>
    <dbReference type="NCBI Taxonomy" id="1071383"/>
    <lineage>
        <taxon>Eukaryota</taxon>
        <taxon>Fungi</taxon>
        <taxon>Dikarya</taxon>
        <taxon>Ascomycota</taxon>
        <taxon>Saccharomycotina</taxon>
        <taxon>Saccharomycetes</taxon>
        <taxon>Saccharomycetales</taxon>
        <taxon>Saccharomycetaceae</taxon>
        <taxon>Huiozyma</taxon>
    </lineage>
</organism>
<dbReference type="Proteomes" id="UP000006310">
    <property type="component" value="Chromosome 10"/>
</dbReference>
<name>J7RBF0_HUIN7</name>
<protein>
    <submittedName>
        <fullName evidence="1">Uncharacterized protein</fullName>
    </submittedName>
</protein>
<evidence type="ECO:0000313" key="1">
    <source>
        <dbReference type="EMBL" id="CCK72205.1"/>
    </source>
</evidence>
<dbReference type="KEGG" id="kng:KNAG_0J01240"/>
<dbReference type="GeneID" id="34527960"/>
<evidence type="ECO:0000313" key="2">
    <source>
        <dbReference type="Proteomes" id="UP000006310"/>
    </source>
</evidence>
<reference evidence="1 2" key="1">
    <citation type="journal article" date="2011" name="Proc. Natl. Acad. Sci. U.S.A.">
        <title>Evolutionary erosion of yeast sex chromosomes by mating-type switching accidents.</title>
        <authorList>
            <person name="Gordon J.L."/>
            <person name="Armisen D."/>
            <person name="Proux-Wera E."/>
            <person name="Oheigeartaigh S.S."/>
            <person name="Byrne K.P."/>
            <person name="Wolfe K.H."/>
        </authorList>
    </citation>
    <scope>NUCLEOTIDE SEQUENCE [LARGE SCALE GENOMIC DNA]</scope>
    <source>
        <strain evidence="2">ATCC MYA-139 / BCRC 22969 / CBS 8797 / CCRC 22969 / KCTC 17520 / NBRC 10181 / NCYC 3082</strain>
    </source>
</reference>